<gene>
    <name evidence="1" type="ORF">RRG08_027618</name>
</gene>
<evidence type="ECO:0000313" key="1">
    <source>
        <dbReference type="EMBL" id="KAK3786662.1"/>
    </source>
</evidence>
<name>A0AAE1DXT5_9GAST</name>
<sequence>MNNIPSNSLYKFKYRGSHEEMLGDIVWRKETMDEAVMIRTKLALRAFSSANYSQIAHDLPNEASLD</sequence>
<dbReference type="AlphaFoldDB" id="A0AAE1DXT5"/>
<dbReference type="Proteomes" id="UP001283361">
    <property type="component" value="Unassembled WGS sequence"/>
</dbReference>
<keyword evidence="2" id="KW-1185">Reference proteome</keyword>
<evidence type="ECO:0000313" key="2">
    <source>
        <dbReference type="Proteomes" id="UP001283361"/>
    </source>
</evidence>
<protein>
    <submittedName>
        <fullName evidence="1">Uncharacterized protein</fullName>
    </submittedName>
</protein>
<comment type="caution">
    <text evidence="1">The sequence shown here is derived from an EMBL/GenBank/DDBJ whole genome shotgun (WGS) entry which is preliminary data.</text>
</comment>
<accession>A0AAE1DXT5</accession>
<dbReference type="EMBL" id="JAWDGP010001951">
    <property type="protein sequence ID" value="KAK3786662.1"/>
    <property type="molecule type" value="Genomic_DNA"/>
</dbReference>
<organism evidence="1 2">
    <name type="scientific">Elysia crispata</name>
    <name type="common">lettuce slug</name>
    <dbReference type="NCBI Taxonomy" id="231223"/>
    <lineage>
        <taxon>Eukaryota</taxon>
        <taxon>Metazoa</taxon>
        <taxon>Spiralia</taxon>
        <taxon>Lophotrochozoa</taxon>
        <taxon>Mollusca</taxon>
        <taxon>Gastropoda</taxon>
        <taxon>Heterobranchia</taxon>
        <taxon>Euthyneura</taxon>
        <taxon>Panpulmonata</taxon>
        <taxon>Sacoglossa</taxon>
        <taxon>Placobranchoidea</taxon>
        <taxon>Plakobranchidae</taxon>
        <taxon>Elysia</taxon>
    </lineage>
</organism>
<proteinExistence type="predicted"/>
<reference evidence="1" key="1">
    <citation type="journal article" date="2023" name="G3 (Bethesda)">
        <title>A reference genome for the long-term kleptoplast-retaining sea slug Elysia crispata morphotype clarki.</title>
        <authorList>
            <person name="Eastman K.E."/>
            <person name="Pendleton A.L."/>
            <person name="Shaikh M.A."/>
            <person name="Suttiyut T."/>
            <person name="Ogas R."/>
            <person name="Tomko P."/>
            <person name="Gavelis G."/>
            <person name="Widhalm J.R."/>
            <person name="Wisecaver J.H."/>
        </authorList>
    </citation>
    <scope>NUCLEOTIDE SEQUENCE</scope>
    <source>
        <strain evidence="1">ECLA1</strain>
    </source>
</reference>